<dbReference type="InterPro" id="IPR036390">
    <property type="entry name" value="WH_DNA-bd_sf"/>
</dbReference>
<dbReference type="SUPFAM" id="SSF46785">
    <property type="entry name" value="Winged helix' DNA-binding domain"/>
    <property type="match status" value="1"/>
</dbReference>
<reference evidence="2 3" key="1">
    <citation type="submission" date="2020-08" db="EMBL/GenBank/DDBJ databases">
        <title>Sequencing the genomes of 1000 actinobacteria strains.</title>
        <authorList>
            <person name="Klenk H.-P."/>
        </authorList>
    </citation>
    <scope>NUCLEOTIDE SEQUENCE [LARGE SCALE GENOMIC DNA]</scope>
    <source>
        <strain evidence="2 3">DSM 45886</strain>
    </source>
</reference>
<keyword evidence="3" id="KW-1185">Reference proteome</keyword>
<keyword evidence="1" id="KW-0472">Membrane</keyword>
<protein>
    <submittedName>
        <fullName evidence="2">Uncharacterized protein</fullName>
    </submittedName>
</protein>
<name>A0A7W7SS92_9ACTN</name>
<comment type="caution">
    <text evidence="2">The sequence shown here is derived from an EMBL/GenBank/DDBJ whole genome shotgun (WGS) entry which is preliminary data.</text>
</comment>
<proteinExistence type="predicted"/>
<evidence type="ECO:0000313" key="3">
    <source>
        <dbReference type="Proteomes" id="UP000578819"/>
    </source>
</evidence>
<dbReference type="EMBL" id="JACHJW010000001">
    <property type="protein sequence ID" value="MBB4959382.1"/>
    <property type="molecule type" value="Genomic_DNA"/>
</dbReference>
<dbReference type="Proteomes" id="UP000578819">
    <property type="component" value="Unassembled WGS sequence"/>
</dbReference>
<keyword evidence="1" id="KW-1133">Transmembrane helix</keyword>
<sequence>MTPSLLVYDILAGSAETEEPSFLDNVLGVLALLAIAAFFVRGYYRERIAISDAETRAKSLSHSERDAIERQVLDVIYKGRDHALSIREIASEISEHERYVIRIVRPLVKWGQLEVTSAHDESLPTDFNSFSKVAVTAEGDKRLRERDPVVTYNEYFSVGDNSNVVNKSVIVNSNVGTYRSRYGTDTVEALRELEHIVRGSNNDEAVEVLDGFLAEARTEEPSRARMKALFSSLQQMVPAVSGAADLASRIAAMFS</sequence>
<feature type="transmembrane region" description="Helical" evidence="1">
    <location>
        <begin position="26"/>
        <end position="44"/>
    </location>
</feature>
<gene>
    <name evidence="2" type="ORF">FHR38_003115</name>
</gene>
<organism evidence="2 3">
    <name type="scientific">Micromonospora polyrhachis</name>
    <dbReference type="NCBI Taxonomy" id="1282883"/>
    <lineage>
        <taxon>Bacteria</taxon>
        <taxon>Bacillati</taxon>
        <taxon>Actinomycetota</taxon>
        <taxon>Actinomycetes</taxon>
        <taxon>Micromonosporales</taxon>
        <taxon>Micromonosporaceae</taxon>
        <taxon>Micromonospora</taxon>
    </lineage>
</organism>
<dbReference type="AlphaFoldDB" id="A0A7W7SS92"/>
<accession>A0A7W7SS92</accession>
<evidence type="ECO:0000256" key="1">
    <source>
        <dbReference type="SAM" id="Phobius"/>
    </source>
</evidence>
<dbReference type="RefSeq" id="WP_184535319.1">
    <property type="nucleotide sequence ID" value="NZ_JACHJW010000001.1"/>
</dbReference>
<evidence type="ECO:0000313" key="2">
    <source>
        <dbReference type="EMBL" id="MBB4959382.1"/>
    </source>
</evidence>
<keyword evidence="1" id="KW-0812">Transmembrane</keyword>